<accession>A0ABV9DLK1</accession>
<name>A0ABV9DLK1_9BACI</name>
<evidence type="ECO:0008006" key="3">
    <source>
        <dbReference type="Google" id="ProtNLM"/>
    </source>
</evidence>
<organism evidence="1 2">
    <name type="scientific">Virgibacillus kekensis</name>
    <dbReference type="NCBI Taxonomy" id="202261"/>
    <lineage>
        <taxon>Bacteria</taxon>
        <taxon>Bacillati</taxon>
        <taxon>Bacillota</taxon>
        <taxon>Bacilli</taxon>
        <taxon>Bacillales</taxon>
        <taxon>Bacillaceae</taxon>
        <taxon>Virgibacillus</taxon>
    </lineage>
</organism>
<reference evidence="2" key="1">
    <citation type="journal article" date="2019" name="Int. J. Syst. Evol. Microbiol.">
        <title>The Global Catalogue of Microorganisms (GCM) 10K type strain sequencing project: providing services to taxonomists for standard genome sequencing and annotation.</title>
        <authorList>
            <consortium name="The Broad Institute Genomics Platform"/>
            <consortium name="The Broad Institute Genome Sequencing Center for Infectious Disease"/>
            <person name="Wu L."/>
            <person name="Ma J."/>
        </authorList>
    </citation>
    <scope>NUCLEOTIDE SEQUENCE [LARGE SCALE GENOMIC DNA]</scope>
    <source>
        <strain evidence="2">CGMCC 4.7426</strain>
    </source>
</reference>
<protein>
    <recommendedName>
        <fullName evidence="3">DUF3679 domain-containing protein</fullName>
    </recommendedName>
</protein>
<sequence>MRFLVVLLLLAVFFLTGLVVGMDKFNDYQDDEPVDVAVQQDVETVNKTDKEAEMLAVESTTSEDIRTTNSPENHMTQKTASFLEGAVKGFYDLVVGIIYQFTKAFF</sequence>
<dbReference type="Proteomes" id="UP001595989">
    <property type="component" value="Unassembled WGS sequence"/>
</dbReference>
<keyword evidence="2" id="KW-1185">Reference proteome</keyword>
<evidence type="ECO:0000313" key="1">
    <source>
        <dbReference type="EMBL" id="MFC4558870.1"/>
    </source>
</evidence>
<gene>
    <name evidence="1" type="ORF">ACFO3D_11700</name>
</gene>
<evidence type="ECO:0000313" key="2">
    <source>
        <dbReference type="Proteomes" id="UP001595989"/>
    </source>
</evidence>
<dbReference type="EMBL" id="JBHSFU010000006">
    <property type="protein sequence ID" value="MFC4558870.1"/>
    <property type="molecule type" value="Genomic_DNA"/>
</dbReference>
<comment type="caution">
    <text evidence="1">The sequence shown here is derived from an EMBL/GenBank/DDBJ whole genome shotgun (WGS) entry which is preliminary data.</text>
</comment>
<dbReference type="RefSeq" id="WP_390296150.1">
    <property type="nucleotide sequence ID" value="NZ_JBHSFU010000006.1"/>
</dbReference>
<proteinExistence type="predicted"/>